<name>A0A9P5TF82_GYMJU</name>
<accession>A0A9P5TF82</accession>
<feature type="region of interest" description="Disordered" evidence="1">
    <location>
        <begin position="401"/>
        <end position="435"/>
    </location>
</feature>
<keyword evidence="3" id="KW-1185">Reference proteome</keyword>
<dbReference type="AlphaFoldDB" id="A0A9P5TF82"/>
<evidence type="ECO:0000313" key="2">
    <source>
        <dbReference type="EMBL" id="KAF8868166.1"/>
    </source>
</evidence>
<proteinExistence type="predicted"/>
<gene>
    <name evidence="2" type="ORF">CPB84DRAFT_1756748</name>
</gene>
<feature type="compositionally biased region" description="Basic residues" evidence="1">
    <location>
        <begin position="410"/>
        <end position="419"/>
    </location>
</feature>
<reference evidence="2" key="1">
    <citation type="submission" date="2020-11" db="EMBL/GenBank/DDBJ databases">
        <authorList>
            <consortium name="DOE Joint Genome Institute"/>
            <person name="Ahrendt S."/>
            <person name="Riley R."/>
            <person name="Andreopoulos W."/>
            <person name="LaButti K."/>
            <person name="Pangilinan J."/>
            <person name="Ruiz-duenas F.J."/>
            <person name="Barrasa J.M."/>
            <person name="Sanchez-Garcia M."/>
            <person name="Camarero S."/>
            <person name="Miyauchi S."/>
            <person name="Serrano A."/>
            <person name="Linde D."/>
            <person name="Babiker R."/>
            <person name="Drula E."/>
            <person name="Ayuso-Fernandez I."/>
            <person name="Pacheco R."/>
            <person name="Padilla G."/>
            <person name="Ferreira P."/>
            <person name="Barriuso J."/>
            <person name="Kellner H."/>
            <person name="Castanera R."/>
            <person name="Alfaro M."/>
            <person name="Ramirez L."/>
            <person name="Pisabarro A.G."/>
            <person name="Kuo A."/>
            <person name="Tritt A."/>
            <person name="Lipzen A."/>
            <person name="He G."/>
            <person name="Yan M."/>
            <person name="Ng V."/>
            <person name="Cullen D."/>
            <person name="Martin F."/>
            <person name="Rosso M.-N."/>
            <person name="Henrissat B."/>
            <person name="Hibbett D."/>
            <person name="Martinez A.T."/>
            <person name="Grigoriev I.V."/>
        </authorList>
    </citation>
    <scope>NUCLEOTIDE SEQUENCE</scope>
    <source>
        <strain evidence="2">AH 44721</strain>
    </source>
</reference>
<feature type="region of interest" description="Disordered" evidence="1">
    <location>
        <begin position="1"/>
        <end position="28"/>
    </location>
</feature>
<dbReference type="Proteomes" id="UP000724874">
    <property type="component" value="Unassembled WGS sequence"/>
</dbReference>
<comment type="caution">
    <text evidence="2">The sequence shown here is derived from an EMBL/GenBank/DDBJ whole genome shotgun (WGS) entry which is preliminary data.</text>
</comment>
<dbReference type="OrthoDB" id="3002782at2759"/>
<evidence type="ECO:0000256" key="1">
    <source>
        <dbReference type="SAM" id="MobiDB-lite"/>
    </source>
</evidence>
<sequence>MASSMSSQDPMNSEYPNQLASDTPNVSVSKKADTVLPDEAGKSIGKTGTMTGVSQEALGVTIKSFSIEEHALLLKAVKDIQEVKAKVRKWLSKHARGKNQGKVAKRWMGPMEFNFFARVKNDIWQSLTDEERQKYRKIAGWWNRDGPDEATKSIIADKQAGLCLTAFAQEIWTSLGVWLHIFASFLCESRQIACTQLDFNAQIGGGMSYTQKNPKYQQAGITLDNWPDPAAGDAPATAKPIGHFTKPFMPLKFNKYSEPLIPELPEKTHYTYWQDLARSFFSRHWSGGTSKVTWKRTIENPHACIPEECLPDDVLKYFLEPSDLKQLEGKLLFIALYNIQQKTNMEEKPAFQFSHWYSQSGKYSESAPREISLEIPNYLVTGDRVVNVAVMDKTVLPDCIQSSPNAVDKTKKKSCKPKPRMKENKPQVEPELEPELELEHEAESLVDFQANGADSQDNDIKDDDFEDNENEWLDFDGLEDLHRLSPVVWVNSIKEKSLDAEGSLDSITVDTIQQPMDVGTKQGLSDIPIDPELLKEV</sequence>
<evidence type="ECO:0000313" key="3">
    <source>
        <dbReference type="Proteomes" id="UP000724874"/>
    </source>
</evidence>
<protein>
    <submittedName>
        <fullName evidence="2">Uncharacterized protein</fullName>
    </submittedName>
</protein>
<dbReference type="EMBL" id="JADNYJ010000772">
    <property type="protein sequence ID" value="KAF8868166.1"/>
    <property type="molecule type" value="Genomic_DNA"/>
</dbReference>
<organism evidence="2 3">
    <name type="scientific">Gymnopilus junonius</name>
    <name type="common">Spectacular rustgill mushroom</name>
    <name type="synonym">Gymnopilus spectabilis subsp. junonius</name>
    <dbReference type="NCBI Taxonomy" id="109634"/>
    <lineage>
        <taxon>Eukaryota</taxon>
        <taxon>Fungi</taxon>
        <taxon>Dikarya</taxon>
        <taxon>Basidiomycota</taxon>
        <taxon>Agaricomycotina</taxon>
        <taxon>Agaricomycetes</taxon>
        <taxon>Agaricomycetidae</taxon>
        <taxon>Agaricales</taxon>
        <taxon>Agaricineae</taxon>
        <taxon>Hymenogastraceae</taxon>
        <taxon>Gymnopilus</taxon>
    </lineage>
</organism>